<feature type="compositionally biased region" description="Low complexity" evidence="1">
    <location>
        <begin position="364"/>
        <end position="378"/>
    </location>
</feature>
<dbReference type="EMBL" id="FRCS01000012">
    <property type="protein sequence ID" value="SHN45628.1"/>
    <property type="molecule type" value="Genomic_DNA"/>
</dbReference>
<dbReference type="AlphaFoldDB" id="A0A1M7RHU9"/>
<gene>
    <name evidence="3" type="ORF">SAMN05443668_112164</name>
</gene>
<dbReference type="Pfam" id="PF18915">
    <property type="entry name" value="DUF5667"/>
    <property type="match status" value="1"/>
</dbReference>
<dbReference type="Proteomes" id="UP000184440">
    <property type="component" value="Unassembled WGS sequence"/>
</dbReference>
<reference evidence="3 4" key="1">
    <citation type="submission" date="2016-11" db="EMBL/GenBank/DDBJ databases">
        <authorList>
            <person name="Jaros S."/>
            <person name="Januszkiewicz K."/>
            <person name="Wedrychowicz H."/>
        </authorList>
    </citation>
    <scope>NUCLEOTIDE SEQUENCE [LARGE SCALE GENOMIC DNA]</scope>
    <source>
        <strain evidence="3 4">DSM 46144</strain>
    </source>
</reference>
<feature type="region of interest" description="Disordered" evidence="1">
    <location>
        <begin position="314"/>
        <end position="435"/>
    </location>
</feature>
<dbReference type="STRING" id="134849.SAMN05443668_112164"/>
<evidence type="ECO:0000259" key="2">
    <source>
        <dbReference type="Pfam" id="PF18915"/>
    </source>
</evidence>
<feature type="compositionally biased region" description="Basic and acidic residues" evidence="1">
    <location>
        <begin position="22"/>
        <end position="46"/>
    </location>
</feature>
<dbReference type="InterPro" id="IPR043725">
    <property type="entry name" value="DUF5667"/>
</dbReference>
<feature type="compositionally biased region" description="Polar residues" evidence="1">
    <location>
        <begin position="401"/>
        <end position="435"/>
    </location>
</feature>
<evidence type="ECO:0000313" key="3">
    <source>
        <dbReference type="EMBL" id="SHN45628.1"/>
    </source>
</evidence>
<evidence type="ECO:0000313" key="4">
    <source>
        <dbReference type="Proteomes" id="UP000184440"/>
    </source>
</evidence>
<feature type="compositionally biased region" description="Basic and acidic residues" evidence="1">
    <location>
        <begin position="1"/>
        <end position="15"/>
    </location>
</feature>
<proteinExistence type="predicted"/>
<keyword evidence="4" id="KW-1185">Reference proteome</keyword>
<evidence type="ECO:0000256" key="1">
    <source>
        <dbReference type="SAM" id="MobiDB-lite"/>
    </source>
</evidence>
<protein>
    <recommendedName>
        <fullName evidence="2">DUF5667 domain-containing protein</fullName>
    </recommendedName>
</protein>
<accession>A0A1M7RHU9</accession>
<organism evidence="3 4">
    <name type="scientific">Cryptosporangium aurantiacum</name>
    <dbReference type="NCBI Taxonomy" id="134849"/>
    <lineage>
        <taxon>Bacteria</taxon>
        <taxon>Bacillati</taxon>
        <taxon>Actinomycetota</taxon>
        <taxon>Actinomycetes</taxon>
        <taxon>Cryptosporangiales</taxon>
        <taxon>Cryptosporangiaceae</taxon>
        <taxon>Cryptosporangium</taxon>
    </lineage>
</organism>
<feature type="compositionally biased region" description="Basic and acidic residues" evidence="1">
    <location>
        <begin position="354"/>
        <end position="363"/>
    </location>
</feature>
<sequence length="455" mass="47925">MMLSPAERRRARDFNARVSARRGAERRSADRTADRAGERRTIDHPGRSRHTGQHAAGQHAAPPHPIGVHRAPAGRGSDEVSDLVLLAERLGSAGEQVKADDEFRNRLRQRLIAVASVHGINAEPGFRPPPSVDVEPGTRTFPLGRRRIPRRVTVVSGTLAGLVALSGVGFASGGANPGDALYGVKRSREAAQLTLARSAVARGQLHLDFARNRLQEAAAATGDLAQLGRLLDDMDSDSRLGMSDLGTAATTQHHPAPLDLVDEFVVSQRRGLTRIEKAPGAAPAVVRRIHASRALLEQISVRSSQVREVLHCTGPFNRDELGPIARPCSDTSADESRIPSDEPAPPRVPWTESSRSDSSDRTSETPTTAPTGSAASTGRVSPGAAGRKSSAAVTDDDWESDPSSAAENLIPQSGSILPSPSTGSPTDSLIGSADQTVDSIVGSALTSDVGEAGRD</sequence>
<feature type="domain" description="DUF5667" evidence="2">
    <location>
        <begin position="175"/>
        <end position="219"/>
    </location>
</feature>
<feature type="region of interest" description="Disordered" evidence="1">
    <location>
        <begin position="1"/>
        <end position="75"/>
    </location>
</feature>
<name>A0A1M7RHU9_9ACTN</name>